<feature type="compositionally biased region" description="Basic and acidic residues" evidence="3">
    <location>
        <begin position="237"/>
        <end position="251"/>
    </location>
</feature>
<feature type="region of interest" description="Disordered" evidence="3">
    <location>
        <begin position="132"/>
        <end position="157"/>
    </location>
</feature>
<feature type="region of interest" description="Disordered" evidence="3">
    <location>
        <begin position="1"/>
        <end position="109"/>
    </location>
</feature>
<dbReference type="PROSITE" id="PS50102">
    <property type="entry name" value="RRM"/>
    <property type="match status" value="1"/>
</dbReference>
<dbReference type="HOGENOM" id="CLU_815268_0_0_1"/>
<evidence type="ECO:0000259" key="4">
    <source>
        <dbReference type="PROSITE" id="PS50102"/>
    </source>
</evidence>
<reference evidence="5 6" key="1">
    <citation type="journal article" date="2012" name="Science">
        <title>The Paleozoic origin of enzymatic lignin decomposition reconstructed from 31 fungal genomes.</title>
        <authorList>
            <person name="Floudas D."/>
            <person name="Binder M."/>
            <person name="Riley R."/>
            <person name="Barry K."/>
            <person name="Blanchette R.A."/>
            <person name="Henrissat B."/>
            <person name="Martinez A.T."/>
            <person name="Otillar R."/>
            <person name="Spatafora J.W."/>
            <person name="Yadav J.S."/>
            <person name="Aerts A."/>
            <person name="Benoit I."/>
            <person name="Boyd A."/>
            <person name="Carlson A."/>
            <person name="Copeland A."/>
            <person name="Coutinho P.M."/>
            <person name="de Vries R.P."/>
            <person name="Ferreira P."/>
            <person name="Findley K."/>
            <person name="Foster B."/>
            <person name="Gaskell J."/>
            <person name="Glotzer D."/>
            <person name="Gorecki P."/>
            <person name="Heitman J."/>
            <person name="Hesse C."/>
            <person name="Hori C."/>
            <person name="Igarashi K."/>
            <person name="Jurgens J.A."/>
            <person name="Kallen N."/>
            <person name="Kersten P."/>
            <person name="Kohler A."/>
            <person name="Kuees U."/>
            <person name="Kumar T.K.A."/>
            <person name="Kuo A."/>
            <person name="LaButti K."/>
            <person name="Larrondo L.F."/>
            <person name="Lindquist E."/>
            <person name="Ling A."/>
            <person name="Lombard V."/>
            <person name="Lucas S."/>
            <person name="Lundell T."/>
            <person name="Martin R."/>
            <person name="McLaughlin D.J."/>
            <person name="Morgenstern I."/>
            <person name="Morin E."/>
            <person name="Murat C."/>
            <person name="Nagy L.G."/>
            <person name="Nolan M."/>
            <person name="Ohm R.A."/>
            <person name="Patyshakuliyeva A."/>
            <person name="Rokas A."/>
            <person name="Ruiz-Duenas F.J."/>
            <person name="Sabat G."/>
            <person name="Salamov A."/>
            <person name="Samejima M."/>
            <person name="Schmutz J."/>
            <person name="Slot J.C."/>
            <person name="St John F."/>
            <person name="Stenlid J."/>
            <person name="Sun H."/>
            <person name="Sun S."/>
            <person name="Syed K."/>
            <person name="Tsang A."/>
            <person name="Wiebenga A."/>
            <person name="Young D."/>
            <person name="Pisabarro A."/>
            <person name="Eastwood D.C."/>
            <person name="Martin F."/>
            <person name="Cullen D."/>
            <person name="Grigoriev I.V."/>
            <person name="Hibbett D.S."/>
        </authorList>
    </citation>
    <scope>NUCLEOTIDE SEQUENCE</scope>
    <source>
        <strain evidence="6">FP-58527</strain>
    </source>
</reference>
<gene>
    <name evidence="5" type="ORF">FOMPIDRAFT_1116171</name>
</gene>
<keyword evidence="1 2" id="KW-0694">RNA-binding</keyword>
<dbReference type="Proteomes" id="UP000015241">
    <property type="component" value="Unassembled WGS sequence"/>
</dbReference>
<feature type="domain" description="RRM" evidence="4">
    <location>
        <begin position="165"/>
        <end position="238"/>
    </location>
</feature>
<name>S8EEM7_FOMSC</name>
<evidence type="ECO:0000256" key="1">
    <source>
        <dbReference type="ARBA" id="ARBA00022884"/>
    </source>
</evidence>
<feature type="compositionally biased region" description="Polar residues" evidence="3">
    <location>
        <begin position="71"/>
        <end position="87"/>
    </location>
</feature>
<dbReference type="OrthoDB" id="439808at2759"/>
<dbReference type="InParanoid" id="S8EEM7"/>
<protein>
    <recommendedName>
        <fullName evidence="4">RRM domain-containing protein</fullName>
    </recommendedName>
</protein>
<evidence type="ECO:0000256" key="2">
    <source>
        <dbReference type="PROSITE-ProRule" id="PRU00176"/>
    </source>
</evidence>
<accession>S8EEM7</accession>
<dbReference type="PANTHER" id="PTHR23189">
    <property type="entry name" value="RNA RECOGNITION MOTIF-CONTAINING"/>
    <property type="match status" value="1"/>
</dbReference>
<dbReference type="SMART" id="SM00360">
    <property type="entry name" value="RRM"/>
    <property type="match status" value="2"/>
</dbReference>
<dbReference type="InterPro" id="IPR012677">
    <property type="entry name" value="Nucleotide-bd_a/b_plait_sf"/>
</dbReference>
<dbReference type="Pfam" id="PF00076">
    <property type="entry name" value="RRM_1"/>
    <property type="match status" value="1"/>
</dbReference>
<keyword evidence="6" id="KW-1185">Reference proteome</keyword>
<sequence length="343" mass="38234">MNRYNPYQNPYESPQSRRGGGPPNGFGPDRSHRFDSGGPPRGRGFGRGRGRGSSHGSQYSGGHDGGYAQYDQGSSQGDMGGYNSSYESAPGQDSYYQNGNFNANNANGPGQYSQDYGGYEGALISGYEQGGGFGGRSQKRLQRPPREEKDNSIIEDRIQRERPCRTLFIRNIKASCISDYVRGLFEEHGEIKTFFDLIANRGMVFVTYYDLRAAERAREKLQGSEISGRPIDVHYSLPRDDGGRGAEKDKQQQLQGTLIVTLRNSASGQPIDDNEVHRKFQQLGDVKSVRPAGERPDQRFVEFYDTRACEEAHDRLRHQGLQDGVMEIVFAAQEEDQHGASPR</sequence>
<dbReference type="CDD" id="cd12276">
    <property type="entry name" value="RRM2_MEI2_EAR1_like"/>
    <property type="match status" value="1"/>
</dbReference>
<feature type="region of interest" description="Disordered" evidence="3">
    <location>
        <begin position="232"/>
        <end position="251"/>
    </location>
</feature>
<organism evidence="5 6">
    <name type="scientific">Fomitopsis schrenkii</name>
    <name type="common">Brown rot fungus</name>
    <dbReference type="NCBI Taxonomy" id="2126942"/>
    <lineage>
        <taxon>Eukaryota</taxon>
        <taxon>Fungi</taxon>
        <taxon>Dikarya</taxon>
        <taxon>Basidiomycota</taxon>
        <taxon>Agaricomycotina</taxon>
        <taxon>Agaricomycetes</taxon>
        <taxon>Polyporales</taxon>
        <taxon>Fomitopsis</taxon>
    </lineage>
</organism>
<evidence type="ECO:0000256" key="3">
    <source>
        <dbReference type="SAM" id="MobiDB-lite"/>
    </source>
</evidence>
<dbReference type="Gene3D" id="3.30.70.330">
    <property type="match status" value="2"/>
</dbReference>
<dbReference type="AlphaFoldDB" id="S8EEM7"/>
<dbReference type="SUPFAM" id="SSF54928">
    <property type="entry name" value="RNA-binding domain, RBD"/>
    <property type="match status" value="1"/>
</dbReference>
<feature type="compositionally biased region" description="Basic and acidic residues" evidence="3">
    <location>
        <begin position="144"/>
        <end position="157"/>
    </location>
</feature>
<evidence type="ECO:0000313" key="6">
    <source>
        <dbReference type="Proteomes" id="UP000015241"/>
    </source>
</evidence>
<proteinExistence type="predicted"/>
<dbReference type="InterPro" id="IPR035979">
    <property type="entry name" value="RBD_domain_sf"/>
</dbReference>
<dbReference type="InterPro" id="IPR000504">
    <property type="entry name" value="RRM_dom"/>
</dbReference>
<dbReference type="eggNOG" id="KOG4660">
    <property type="taxonomic scope" value="Eukaryota"/>
</dbReference>
<dbReference type="GO" id="GO:0003723">
    <property type="term" value="F:RNA binding"/>
    <property type="evidence" value="ECO:0007669"/>
    <property type="project" value="UniProtKB-UniRule"/>
</dbReference>
<feature type="compositionally biased region" description="Low complexity" evidence="3">
    <location>
        <begin position="98"/>
        <end position="108"/>
    </location>
</feature>
<feature type="compositionally biased region" description="Polar residues" evidence="3">
    <location>
        <begin position="1"/>
        <end position="16"/>
    </location>
</feature>
<dbReference type="EMBL" id="KE504130">
    <property type="protein sequence ID" value="EPT03467.1"/>
    <property type="molecule type" value="Genomic_DNA"/>
</dbReference>
<evidence type="ECO:0000313" key="5">
    <source>
        <dbReference type="EMBL" id="EPT03467.1"/>
    </source>
</evidence>